<protein>
    <recommendedName>
        <fullName evidence="3">SnoaL-like domain-containing protein</fullName>
    </recommendedName>
</protein>
<accession>A0A9P6HEW0</accession>
<keyword evidence="2" id="KW-1185">Reference proteome</keyword>
<dbReference type="SUPFAM" id="SSF54427">
    <property type="entry name" value="NTF2-like"/>
    <property type="match status" value="1"/>
</dbReference>
<dbReference type="Proteomes" id="UP000736335">
    <property type="component" value="Unassembled WGS sequence"/>
</dbReference>
<gene>
    <name evidence="1" type="ORF">BJ322DRAFT_1108878</name>
</gene>
<dbReference type="InterPro" id="IPR032710">
    <property type="entry name" value="NTF2-like_dom_sf"/>
</dbReference>
<name>A0A9P6HEW0_9AGAM</name>
<comment type="caution">
    <text evidence="1">The sequence shown here is derived from an EMBL/GenBank/DDBJ whole genome shotgun (WGS) entry which is preliminary data.</text>
</comment>
<evidence type="ECO:0000313" key="1">
    <source>
        <dbReference type="EMBL" id="KAF9785447.1"/>
    </source>
</evidence>
<sequence length="156" mass="17859">MFSQQDTDSPQAKLIYSSCEGFKKRDVDLITKDLHKDHHRIYHPRSLGMPEQTKEGYVQLLTEIMNLWTDAPEMAIHSIIETPGTVVAHLSNKVKTSIGVEMIRESMFIFWIIADEDGTLKITQIDDFTDTKSQDYWFKAIAEAKAKRERPALCAA</sequence>
<dbReference type="EMBL" id="WIUZ02000007">
    <property type="protein sequence ID" value="KAF9785447.1"/>
    <property type="molecule type" value="Genomic_DNA"/>
</dbReference>
<reference evidence="1" key="2">
    <citation type="submission" date="2020-11" db="EMBL/GenBank/DDBJ databases">
        <authorList>
            <consortium name="DOE Joint Genome Institute"/>
            <person name="Kuo A."/>
            <person name="Miyauchi S."/>
            <person name="Kiss E."/>
            <person name="Drula E."/>
            <person name="Kohler A."/>
            <person name="Sanchez-Garcia M."/>
            <person name="Andreopoulos B."/>
            <person name="Barry K.W."/>
            <person name="Bonito G."/>
            <person name="Buee M."/>
            <person name="Carver A."/>
            <person name="Chen C."/>
            <person name="Cichocki N."/>
            <person name="Clum A."/>
            <person name="Culley D."/>
            <person name="Crous P.W."/>
            <person name="Fauchery L."/>
            <person name="Girlanda M."/>
            <person name="Hayes R."/>
            <person name="Keri Z."/>
            <person name="Labutti K."/>
            <person name="Lipzen A."/>
            <person name="Lombard V."/>
            <person name="Magnuson J."/>
            <person name="Maillard F."/>
            <person name="Morin E."/>
            <person name="Murat C."/>
            <person name="Nolan M."/>
            <person name="Ohm R."/>
            <person name="Pangilinan J."/>
            <person name="Pereira M."/>
            <person name="Perotto S."/>
            <person name="Peter M."/>
            <person name="Riley R."/>
            <person name="Sitrit Y."/>
            <person name="Stielow B."/>
            <person name="Szollosi G."/>
            <person name="Zifcakova L."/>
            <person name="Stursova M."/>
            <person name="Spatafora J.W."/>
            <person name="Tedersoo L."/>
            <person name="Vaario L.-M."/>
            <person name="Yamada A."/>
            <person name="Yan M."/>
            <person name="Wang P."/>
            <person name="Xu J."/>
            <person name="Bruns T."/>
            <person name="Baldrian P."/>
            <person name="Vilgalys R."/>
            <person name="Henrissat B."/>
            <person name="Grigoriev I.V."/>
            <person name="Hibbett D."/>
            <person name="Nagy L.G."/>
            <person name="Martin F.M."/>
        </authorList>
    </citation>
    <scope>NUCLEOTIDE SEQUENCE</scope>
    <source>
        <strain evidence="1">UH-Tt-Lm1</strain>
    </source>
</reference>
<dbReference type="AlphaFoldDB" id="A0A9P6HEW0"/>
<organism evidence="1 2">
    <name type="scientific">Thelephora terrestris</name>
    <dbReference type="NCBI Taxonomy" id="56493"/>
    <lineage>
        <taxon>Eukaryota</taxon>
        <taxon>Fungi</taxon>
        <taxon>Dikarya</taxon>
        <taxon>Basidiomycota</taxon>
        <taxon>Agaricomycotina</taxon>
        <taxon>Agaricomycetes</taxon>
        <taxon>Thelephorales</taxon>
        <taxon>Thelephoraceae</taxon>
        <taxon>Thelephora</taxon>
    </lineage>
</organism>
<proteinExistence type="predicted"/>
<reference evidence="1" key="1">
    <citation type="journal article" date="2020" name="Nat. Commun.">
        <title>Large-scale genome sequencing of mycorrhizal fungi provides insights into the early evolution of symbiotic traits.</title>
        <authorList>
            <person name="Miyauchi S."/>
            <person name="Kiss E."/>
            <person name="Kuo A."/>
            <person name="Drula E."/>
            <person name="Kohler A."/>
            <person name="Sanchez-Garcia M."/>
            <person name="Morin E."/>
            <person name="Andreopoulos B."/>
            <person name="Barry K.W."/>
            <person name="Bonito G."/>
            <person name="Buee M."/>
            <person name="Carver A."/>
            <person name="Chen C."/>
            <person name="Cichocki N."/>
            <person name="Clum A."/>
            <person name="Culley D."/>
            <person name="Crous P.W."/>
            <person name="Fauchery L."/>
            <person name="Girlanda M."/>
            <person name="Hayes R.D."/>
            <person name="Keri Z."/>
            <person name="LaButti K."/>
            <person name="Lipzen A."/>
            <person name="Lombard V."/>
            <person name="Magnuson J."/>
            <person name="Maillard F."/>
            <person name="Murat C."/>
            <person name="Nolan M."/>
            <person name="Ohm R.A."/>
            <person name="Pangilinan J."/>
            <person name="Pereira M.F."/>
            <person name="Perotto S."/>
            <person name="Peter M."/>
            <person name="Pfister S."/>
            <person name="Riley R."/>
            <person name="Sitrit Y."/>
            <person name="Stielow J.B."/>
            <person name="Szollosi G."/>
            <person name="Zifcakova L."/>
            <person name="Stursova M."/>
            <person name="Spatafora J.W."/>
            <person name="Tedersoo L."/>
            <person name="Vaario L.M."/>
            <person name="Yamada A."/>
            <person name="Yan M."/>
            <person name="Wang P."/>
            <person name="Xu J."/>
            <person name="Bruns T."/>
            <person name="Baldrian P."/>
            <person name="Vilgalys R."/>
            <person name="Dunand C."/>
            <person name="Henrissat B."/>
            <person name="Grigoriev I.V."/>
            <person name="Hibbett D."/>
            <person name="Nagy L.G."/>
            <person name="Martin F.M."/>
        </authorList>
    </citation>
    <scope>NUCLEOTIDE SEQUENCE</scope>
    <source>
        <strain evidence="1">UH-Tt-Lm1</strain>
    </source>
</reference>
<evidence type="ECO:0008006" key="3">
    <source>
        <dbReference type="Google" id="ProtNLM"/>
    </source>
</evidence>
<dbReference type="OrthoDB" id="3758478at2759"/>
<dbReference type="Gene3D" id="3.10.450.50">
    <property type="match status" value="1"/>
</dbReference>
<evidence type="ECO:0000313" key="2">
    <source>
        <dbReference type="Proteomes" id="UP000736335"/>
    </source>
</evidence>